<name>A0A438E312_VITVI</name>
<gene>
    <name evidence="1" type="ORF">CK203_116167</name>
</gene>
<dbReference type="AlphaFoldDB" id="A0A438E312"/>
<evidence type="ECO:0000313" key="2">
    <source>
        <dbReference type="Proteomes" id="UP000288805"/>
    </source>
</evidence>
<evidence type="ECO:0000313" key="1">
    <source>
        <dbReference type="EMBL" id="RVW42086.1"/>
    </source>
</evidence>
<reference evidence="1 2" key="1">
    <citation type="journal article" date="2018" name="PLoS Genet.">
        <title>Population sequencing reveals clonal diversity and ancestral inbreeding in the grapevine cultivar Chardonnay.</title>
        <authorList>
            <person name="Roach M.J."/>
            <person name="Johnson D.L."/>
            <person name="Bohlmann J."/>
            <person name="van Vuuren H.J."/>
            <person name="Jones S.J."/>
            <person name="Pretorius I.S."/>
            <person name="Schmidt S.A."/>
            <person name="Borneman A.R."/>
        </authorList>
    </citation>
    <scope>NUCLEOTIDE SEQUENCE [LARGE SCALE GENOMIC DNA]</scope>
    <source>
        <strain evidence="2">cv. Chardonnay</strain>
        <tissue evidence="1">Leaf</tissue>
    </source>
</reference>
<proteinExistence type="predicted"/>
<dbReference type="EMBL" id="QGNW01001415">
    <property type="protein sequence ID" value="RVW42086.1"/>
    <property type="molecule type" value="Genomic_DNA"/>
</dbReference>
<comment type="caution">
    <text evidence="1">The sequence shown here is derived from an EMBL/GenBank/DDBJ whole genome shotgun (WGS) entry which is preliminary data.</text>
</comment>
<accession>A0A438E312</accession>
<sequence>MSSYRLVYGKACHLLMELEYKAWWAIKKLNMDMSQSWVKEVLSDSQPQAAEAPQIPHSEGGNSHWSFLSCSSAQIRDEETTNYTRCNYFAPESLVRCPPTKRARTSGPGESSIASEPLAYSEIVEQDPSTRSYILIRRPCDNNLSSETLTAYSRCTTLSTHDSSSWSTWAFLLSLGSSAVAFVESDSLSTNEISWRLFCTSWSPSHGYLCCSVVTPTVPPVTPTTSEPSITIFAQSFRAFVHTFQTFTTTILLYSSRWLKCMPIRTNRLLFSARFSTTLGLLLPPQPDLPASSEPIALAEDTTTNRGPNSPTLGGHYSYTRGCIIST</sequence>
<dbReference type="Proteomes" id="UP000288805">
    <property type="component" value="Unassembled WGS sequence"/>
</dbReference>
<protein>
    <submittedName>
        <fullName evidence="1">Uncharacterized protein</fullName>
    </submittedName>
</protein>
<organism evidence="1 2">
    <name type="scientific">Vitis vinifera</name>
    <name type="common">Grape</name>
    <dbReference type="NCBI Taxonomy" id="29760"/>
    <lineage>
        <taxon>Eukaryota</taxon>
        <taxon>Viridiplantae</taxon>
        <taxon>Streptophyta</taxon>
        <taxon>Embryophyta</taxon>
        <taxon>Tracheophyta</taxon>
        <taxon>Spermatophyta</taxon>
        <taxon>Magnoliopsida</taxon>
        <taxon>eudicotyledons</taxon>
        <taxon>Gunneridae</taxon>
        <taxon>Pentapetalae</taxon>
        <taxon>rosids</taxon>
        <taxon>Vitales</taxon>
        <taxon>Vitaceae</taxon>
        <taxon>Viteae</taxon>
        <taxon>Vitis</taxon>
    </lineage>
</organism>